<dbReference type="Proteomes" id="UP000055045">
    <property type="component" value="Unassembled WGS sequence"/>
</dbReference>
<protein>
    <submittedName>
        <fullName evidence="1">Uncharacterized protein</fullName>
    </submittedName>
</protein>
<keyword evidence="2" id="KW-1185">Reference proteome</keyword>
<gene>
    <name evidence="1" type="ORF">ACN42_g4078</name>
</gene>
<reference evidence="1 2" key="1">
    <citation type="submission" date="2015-10" db="EMBL/GenBank/DDBJ databases">
        <title>Genome sequencing of Penicillium freii.</title>
        <authorList>
            <person name="Nguyen H.D."/>
            <person name="Visagie C.M."/>
            <person name="Seifert K.A."/>
        </authorList>
    </citation>
    <scope>NUCLEOTIDE SEQUENCE [LARGE SCALE GENOMIC DNA]</scope>
    <source>
        <strain evidence="1 2">DAOM 242723</strain>
    </source>
</reference>
<dbReference type="SUPFAM" id="SSF51197">
    <property type="entry name" value="Clavaminate synthase-like"/>
    <property type="match status" value="1"/>
</dbReference>
<sequence length="215" mass="24614">MWDARTEPKILEAFAKIWGTDELLVSFDALNVTLPNQKEKPAQKPWPHVDQSPFRRGLHCIQGIINLSHAGPEDGSLMVFPRSNTVTEGFFDTETDPSTWAPKDIRLFSVEEIKCNTIRTVIYASYAPFELATEESLKRKKEAFESYRATTHWPHENIVIRDGVVYLPDGSVDPRNRSVPLELPEHTDRVLQLAGVKSYRPRVVFFFDVFLTTPQ</sequence>
<dbReference type="PANTHER" id="PTHR31630">
    <property type="entry name" value="PHYTANOYL-COA DIOXYGENASE-RELATED-RELATED"/>
    <property type="match status" value="1"/>
</dbReference>
<dbReference type="PANTHER" id="PTHR31630:SF6">
    <property type="entry name" value="PHYTANOYL-COA DIOXYGENASE-RELATED"/>
    <property type="match status" value="1"/>
</dbReference>
<proteinExistence type="predicted"/>
<organism evidence="1 2">
    <name type="scientific">Penicillium freii</name>
    <dbReference type="NCBI Taxonomy" id="48697"/>
    <lineage>
        <taxon>Eukaryota</taxon>
        <taxon>Fungi</taxon>
        <taxon>Dikarya</taxon>
        <taxon>Ascomycota</taxon>
        <taxon>Pezizomycotina</taxon>
        <taxon>Eurotiomycetes</taxon>
        <taxon>Eurotiomycetidae</taxon>
        <taxon>Eurotiales</taxon>
        <taxon>Aspergillaceae</taxon>
        <taxon>Penicillium</taxon>
    </lineage>
</organism>
<evidence type="ECO:0000313" key="1">
    <source>
        <dbReference type="EMBL" id="KUM63005.1"/>
    </source>
</evidence>
<name>A0A117NPW1_PENFR</name>
<dbReference type="EMBL" id="LLXE01000085">
    <property type="protein sequence ID" value="KUM63005.1"/>
    <property type="molecule type" value="Genomic_DNA"/>
</dbReference>
<comment type="caution">
    <text evidence="1">The sequence shown here is derived from an EMBL/GenBank/DDBJ whole genome shotgun (WGS) entry which is preliminary data.</text>
</comment>
<accession>A0A117NPW1</accession>
<evidence type="ECO:0000313" key="2">
    <source>
        <dbReference type="Proteomes" id="UP000055045"/>
    </source>
</evidence>
<dbReference type="AlphaFoldDB" id="A0A117NPW1"/>